<evidence type="ECO:0000313" key="2">
    <source>
        <dbReference type="Proteomes" id="UP001187192"/>
    </source>
</evidence>
<sequence>MYLSIVVGSDVWLPPQSGYLKLNVDASVSPESDHIGISAVIRDEKGRILGIGECYSCGGNCAINVVSAVSDNTEFSLEGPILEDVKQLFAQLWNPGVYHIWGNANHVAHL</sequence>
<keyword evidence="2" id="KW-1185">Reference proteome</keyword>
<evidence type="ECO:0008006" key="3">
    <source>
        <dbReference type="Google" id="ProtNLM"/>
    </source>
</evidence>
<organism evidence="1 2">
    <name type="scientific">Ficus carica</name>
    <name type="common">Common fig</name>
    <dbReference type="NCBI Taxonomy" id="3494"/>
    <lineage>
        <taxon>Eukaryota</taxon>
        <taxon>Viridiplantae</taxon>
        <taxon>Streptophyta</taxon>
        <taxon>Embryophyta</taxon>
        <taxon>Tracheophyta</taxon>
        <taxon>Spermatophyta</taxon>
        <taxon>Magnoliopsida</taxon>
        <taxon>eudicotyledons</taxon>
        <taxon>Gunneridae</taxon>
        <taxon>Pentapetalae</taxon>
        <taxon>rosids</taxon>
        <taxon>fabids</taxon>
        <taxon>Rosales</taxon>
        <taxon>Moraceae</taxon>
        <taxon>Ficeae</taxon>
        <taxon>Ficus</taxon>
    </lineage>
</organism>
<comment type="caution">
    <text evidence="1">The sequence shown here is derived from an EMBL/GenBank/DDBJ whole genome shotgun (WGS) entry which is preliminary data.</text>
</comment>
<gene>
    <name evidence="1" type="ORF">TIFTF001_039540</name>
</gene>
<accession>A0AA88EB06</accession>
<name>A0AA88EB06_FICCA</name>
<dbReference type="InterPro" id="IPR052929">
    <property type="entry name" value="RNase_H-like_EbsB-rel"/>
</dbReference>
<proteinExistence type="predicted"/>
<protein>
    <recommendedName>
        <fullName evidence="3">RNase H type-1 domain-containing protein</fullName>
    </recommendedName>
</protein>
<dbReference type="PANTHER" id="PTHR47074:SF11">
    <property type="entry name" value="REVERSE TRANSCRIPTASE-LIKE PROTEIN"/>
    <property type="match status" value="1"/>
</dbReference>
<dbReference type="AlphaFoldDB" id="A0AA88EB06"/>
<dbReference type="EMBL" id="BTGU01001165">
    <property type="protein sequence ID" value="GMN70498.1"/>
    <property type="molecule type" value="Genomic_DNA"/>
</dbReference>
<evidence type="ECO:0000313" key="1">
    <source>
        <dbReference type="EMBL" id="GMN70498.1"/>
    </source>
</evidence>
<dbReference type="Proteomes" id="UP001187192">
    <property type="component" value="Unassembled WGS sequence"/>
</dbReference>
<dbReference type="PANTHER" id="PTHR47074">
    <property type="entry name" value="BNAC02G40300D PROTEIN"/>
    <property type="match status" value="1"/>
</dbReference>
<reference evidence="1" key="1">
    <citation type="submission" date="2023-07" db="EMBL/GenBank/DDBJ databases">
        <title>draft genome sequence of fig (Ficus carica).</title>
        <authorList>
            <person name="Takahashi T."/>
            <person name="Nishimura K."/>
        </authorList>
    </citation>
    <scope>NUCLEOTIDE SEQUENCE</scope>
</reference>